<dbReference type="GeneID" id="80802765"/>
<organism evidence="1 2">
    <name type="scientific">Comamonas terrigena</name>
    <dbReference type="NCBI Taxonomy" id="32013"/>
    <lineage>
        <taxon>Bacteria</taxon>
        <taxon>Pseudomonadati</taxon>
        <taxon>Pseudomonadota</taxon>
        <taxon>Betaproteobacteria</taxon>
        <taxon>Burkholderiales</taxon>
        <taxon>Comamonadaceae</taxon>
        <taxon>Comamonas</taxon>
    </lineage>
</organism>
<proteinExistence type="predicted"/>
<evidence type="ECO:0008006" key="3">
    <source>
        <dbReference type="Google" id="ProtNLM"/>
    </source>
</evidence>
<gene>
    <name evidence="1" type="ORF">CRM82_19220</name>
</gene>
<protein>
    <recommendedName>
        <fullName evidence="3">Energy transducer TonB</fullName>
    </recommendedName>
</protein>
<dbReference type="STRING" id="1219032.GCA_001515545_01959"/>
<dbReference type="AlphaFoldDB" id="A0A2A7V143"/>
<name>A0A2A7V143_COMTR</name>
<dbReference type="EMBL" id="PDEA01000001">
    <property type="protein sequence ID" value="PEH91194.1"/>
    <property type="molecule type" value="Genomic_DNA"/>
</dbReference>
<dbReference type="Proteomes" id="UP000220246">
    <property type="component" value="Unassembled WGS sequence"/>
</dbReference>
<comment type="caution">
    <text evidence="1">The sequence shown here is derived from an EMBL/GenBank/DDBJ whole genome shotgun (WGS) entry which is preliminary data.</text>
</comment>
<dbReference type="OrthoDB" id="8907581at2"/>
<evidence type="ECO:0000313" key="2">
    <source>
        <dbReference type="Proteomes" id="UP000220246"/>
    </source>
</evidence>
<evidence type="ECO:0000313" key="1">
    <source>
        <dbReference type="EMBL" id="PEH91194.1"/>
    </source>
</evidence>
<dbReference type="SUPFAM" id="SSF74653">
    <property type="entry name" value="TolA/TonB C-terminal domain"/>
    <property type="match status" value="1"/>
</dbReference>
<accession>A0A2A7V143</accession>
<reference evidence="2" key="1">
    <citation type="submission" date="2017-09" db="EMBL/GenBank/DDBJ databases">
        <title>FDA dAtabase for Regulatory Grade micrObial Sequences (FDA-ARGOS): Supporting development and validation of Infectious Disease Dx tests.</title>
        <authorList>
            <person name="Minogue T."/>
            <person name="Wolcott M."/>
            <person name="Wasieloski L."/>
            <person name="Aguilar W."/>
            <person name="Moore D."/>
            <person name="Tallon L."/>
            <person name="Sadzewicz L."/>
            <person name="Ott S."/>
            <person name="Zhao X."/>
            <person name="Nagaraj S."/>
            <person name="Vavikolanu K."/>
            <person name="Aluvathingal J."/>
            <person name="Nadendla S."/>
            <person name="Sichtig H."/>
        </authorList>
    </citation>
    <scope>NUCLEOTIDE SEQUENCE [LARGE SCALE GENOMIC DNA]</scope>
    <source>
        <strain evidence="2">FDAARGOS_394</strain>
    </source>
</reference>
<sequence>MAEPSSSNPSSARPGRHWLWRGMAAAVTALLAACGSTPPSTPSGAGASSPAAVREYRQDAARHIYARNQHRIYQGKLPPMLYAIGVLEVELDRNGGVRRLHWLRAPTHAPEVVAEIERTVRAAAPFPNPSGMRGKLSYTDTWLWDKSGRFQLDTLSEGQRGE</sequence>
<keyword evidence="2" id="KW-1185">Reference proteome</keyword>
<dbReference type="RefSeq" id="WP_066537377.1">
    <property type="nucleotide sequence ID" value="NZ_DALZSI010000013.1"/>
</dbReference>